<dbReference type="InterPro" id="IPR001647">
    <property type="entry name" value="HTH_TetR"/>
</dbReference>
<dbReference type="PRINTS" id="PR00455">
    <property type="entry name" value="HTHTETR"/>
</dbReference>
<evidence type="ECO:0000259" key="5">
    <source>
        <dbReference type="PROSITE" id="PS50977"/>
    </source>
</evidence>
<reference evidence="6 7" key="1">
    <citation type="submission" date="2023-08" db="EMBL/GenBank/DDBJ databases">
        <authorList>
            <person name="Folkvardsen B D."/>
            <person name="Norman A."/>
        </authorList>
    </citation>
    <scope>NUCLEOTIDE SEQUENCE [LARGE SCALE GENOMIC DNA]</scope>
    <source>
        <strain evidence="6 7">Mu0050</strain>
    </source>
</reference>
<proteinExistence type="predicted"/>
<keyword evidence="1" id="KW-0805">Transcription regulation</keyword>
<evidence type="ECO:0000256" key="3">
    <source>
        <dbReference type="ARBA" id="ARBA00023163"/>
    </source>
</evidence>
<dbReference type="Pfam" id="PF00440">
    <property type="entry name" value="TetR_N"/>
    <property type="match status" value="1"/>
</dbReference>
<dbReference type="PANTHER" id="PTHR30055:SF234">
    <property type="entry name" value="HTH-TYPE TRANSCRIPTIONAL REGULATOR BETI"/>
    <property type="match status" value="1"/>
</dbReference>
<sequence>MARSVLGRGTARERVLEAAMALFGEHGVNGTSLQMIAARLGVGKAAVYYQFRSKEDLVLAVVEPIYDDMARLVTIAEALSTAEARRDVVVSGLIEMCVRHRRLAAVLYGDPAVDSLVQSRPELAATVEQFTALVTGGNLDTHGRVILAMIVNGIYTAAIDPNLADISDADLLQSLQAGTRHLIKML</sequence>
<dbReference type="Gene3D" id="1.10.357.10">
    <property type="entry name" value="Tetracycline Repressor, domain 2"/>
    <property type="match status" value="1"/>
</dbReference>
<dbReference type="PANTHER" id="PTHR30055">
    <property type="entry name" value="HTH-TYPE TRANSCRIPTIONAL REGULATOR RUTR"/>
    <property type="match status" value="1"/>
</dbReference>
<name>A0ABM9MKQ3_9MYCO</name>
<dbReference type="EMBL" id="OY726395">
    <property type="protein sequence ID" value="CAJ1587657.1"/>
    <property type="molecule type" value="Genomic_DNA"/>
</dbReference>
<dbReference type="InterPro" id="IPR009057">
    <property type="entry name" value="Homeodomain-like_sf"/>
</dbReference>
<protein>
    <submittedName>
        <fullName evidence="6">Helix-turn-helix domain-containing protein</fullName>
    </submittedName>
</protein>
<accession>A0ABM9MKQ3</accession>
<feature type="domain" description="HTH tetR-type" evidence="5">
    <location>
        <begin position="9"/>
        <end position="69"/>
    </location>
</feature>
<feature type="DNA-binding region" description="H-T-H motif" evidence="4">
    <location>
        <begin position="32"/>
        <end position="51"/>
    </location>
</feature>
<keyword evidence="3" id="KW-0804">Transcription</keyword>
<dbReference type="InterPro" id="IPR050109">
    <property type="entry name" value="HTH-type_TetR-like_transc_reg"/>
</dbReference>
<dbReference type="Proteomes" id="UP001190466">
    <property type="component" value="Chromosome"/>
</dbReference>
<evidence type="ECO:0000256" key="1">
    <source>
        <dbReference type="ARBA" id="ARBA00023015"/>
    </source>
</evidence>
<evidence type="ECO:0000313" key="7">
    <source>
        <dbReference type="Proteomes" id="UP001190466"/>
    </source>
</evidence>
<organism evidence="6 7">
    <name type="scientific">[Mycobacterium] wendilense</name>
    <dbReference type="NCBI Taxonomy" id="3064284"/>
    <lineage>
        <taxon>Bacteria</taxon>
        <taxon>Bacillati</taxon>
        <taxon>Actinomycetota</taxon>
        <taxon>Actinomycetes</taxon>
        <taxon>Mycobacteriales</taxon>
        <taxon>Mycobacteriaceae</taxon>
        <taxon>Mycolicibacter</taxon>
    </lineage>
</organism>
<evidence type="ECO:0000313" key="6">
    <source>
        <dbReference type="EMBL" id="CAJ1587657.1"/>
    </source>
</evidence>
<evidence type="ECO:0000256" key="2">
    <source>
        <dbReference type="ARBA" id="ARBA00023125"/>
    </source>
</evidence>
<dbReference type="PROSITE" id="PS50977">
    <property type="entry name" value="HTH_TETR_2"/>
    <property type="match status" value="1"/>
</dbReference>
<dbReference type="RefSeq" id="WP_316513384.1">
    <property type="nucleotide sequence ID" value="NZ_OY726395.1"/>
</dbReference>
<dbReference type="SUPFAM" id="SSF46689">
    <property type="entry name" value="Homeodomain-like"/>
    <property type="match status" value="1"/>
</dbReference>
<keyword evidence="7" id="KW-1185">Reference proteome</keyword>
<keyword evidence="2 4" id="KW-0238">DNA-binding</keyword>
<evidence type="ECO:0000256" key="4">
    <source>
        <dbReference type="PROSITE-ProRule" id="PRU00335"/>
    </source>
</evidence>
<gene>
    <name evidence="6" type="ORF">MU0050_004921</name>
</gene>